<protein>
    <submittedName>
        <fullName evidence="2">Predicted ATP-binding protein involved in virulence</fullName>
    </submittedName>
</protein>
<evidence type="ECO:0000259" key="1">
    <source>
        <dbReference type="Pfam" id="PF13304"/>
    </source>
</evidence>
<dbReference type="SUPFAM" id="SSF52540">
    <property type="entry name" value="P-loop containing nucleoside triphosphate hydrolases"/>
    <property type="match status" value="1"/>
</dbReference>
<dbReference type="Pfam" id="PF13304">
    <property type="entry name" value="AAA_21"/>
    <property type="match status" value="1"/>
</dbReference>
<dbReference type="InterPro" id="IPR051396">
    <property type="entry name" value="Bact_Antivir_Def_Nuclease"/>
</dbReference>
<organism evidence="2 3">
    <name type="scientific">Xylanibacter ruminicola</name>
    <name type="common">Prevotella ruminicola</name>
    <dbReference type="NCBI Taxonomy" id="839"/>
    <lineage>
        <taxon>Bacteria</taxon>
        <taxon>Pseudomonadati</taxon>
        <taxon>Bacteroidota</taxon>
        <taxon>Bacteroidia</taxon>
        <taxon>Bacteroidales</taxon>
        <taxon>Prevotellaceae</taxon>
        <taxon>Xylanibacter</taxon>
    </lineage>
</organism>
<dbReference type="RefSeq" id="WP_073207506.1">
    <property type="nucleotide sequence ID" value="NZ_FRBD01000009.1"/>
</dbReference>
<dbReference type="Gene3D" id="3.40.50.300">
    <property type="entry name" value="P-loop containing nucleotide triphosphate hydrolases"/>
    <property type="match status" value="1"/>
</dbReference>
<dbReference type="OrthoDB" id="9805802at2"/>
<dbReference type="Proteomes" id="UP000184130">
    <property type="component" value="Unassembled WGS sequence"/>
</dbReference>
<dbReference type="InterPro" id="IPR027417">
    <property type="entry name" value="P-loop_NTPase"/>
</dbReference>
<dbReference type="PANTHER" id="PTHR43581">
    <property type="entry name" value="ATP/GTP PHOSPHATASE"/>
    <property type="match status" value="1"/>
</dbReference>
<keyword evidence="2" id="KW-0067">ATP-binding</keyword>
<sequence length="313" mass="36551">MVTIKKIEIKDYFGKGNFEWNLDPVVNILGGKNGSGKSSLFKLCYTLLTTERINEEMDKHFSTLFEKVVITLSNDWTVTWTRAKENEHYSVDIGGKKPLVFRESVEIYDNKRDKRVFSELSSQFNVFMINSFEQHTATAAQYERQPKSLPLDDPTMLDLMIKDQIDLRNKDFSKVMEDFVDSPEEDEQKRAEYVKSYKKIYSILAHFLQEYDEPFKSSFEFTKDGSAIGFERLSMGEKQILLLLLMVSNTNQKPCIFFMDEPDLSMHIDWKEILVKELHDLNPYMQIILSTHAPSVITGWHDKVKEVSHLIKK</sequence>
<reference evidence="2 3" key="1">
    <citation type="submission" date="2016-11" db="EMBL/GenBank/DDBJ databases">
        <authorList>
            <person name="Jaros S."/>
            <person name="Januszkiewicz K."/>
            <person name="Wedrychowicz H."/>
        </authorList>
    </citation>
    <scope>NUCLEOTIDE SEQUENCE [LARGE SCALE GENOMIC DNA]</scope>
    <source>
        <strain evidence="2 3">KHT3</strain>
    </source>
</reference>
<keyword evidence="2" id="KW-0547">Nucleotide-binding</keyword>
<proteinExistence type="predicted"/>
<evidence type="ECO:0000313" key="2">
    <source>
        <dbReference type="EMBL" id="SHK68099.1"/>
    </source>
</evidence>
<dbReference type="InterPro" id="IPR003959">
    <property type="entry name" value="ATPase_AAA_core"/>
</dbReference>
<dbReference type="PANTHER" id="PTHR43581:SF2">
    <property type="entry name" value="EXCINUCLEASE ATPASE SUBUNIT"/>
    <property type="match status" value="1"/>
</dbReference>
<accession>A0A1M6UG01</accession>
<dbReference type="CDD" id="cd00267">
    <property type="entry name" value="ABC_ATPase"/>
    <property type="match status" value="1"/>
</dbReference>
<dbReference type="AlphaFoldDB" id="A0A1M6UG01"/>
<evidence type="ECO:0000313" key="3">
    <source>
        <dbReference type="Proteomes" id="UP000184130"/>
    </source>
</evidence>
<dbReference type="GO" id="GO:0016887">
    <property type="term" value="F:ATP hydrolysis activity"/>
    <property type="evidence" value="ECO:0007669"/>
    <property type="project" value="InterPro"/>
</dbReference>
<dbReference type="EMBL" id="FRBD01000009">
    <property type="protein sequence ID" value="SHK68099.1"/>
    <property type="molecule type" value="Genomic_DNA"/>
</dbReference>
<name>A0A1M6UG01_XYLRU</name>
<gene>
    <name evidence="2" type="ORF">SAMN05216463_10944</name>
</gene>
<feature type="domain" description="ATPase AAA-type core" evidence="1">
    <location>
        <begin position="26"/>
        <end position="297"/>
    </location>
</feature>
<dbReference type="GO" id="GO:0005524">
    <property type="term" value="F:ATP binding"/>
    <property type="evidence" value="ECO:0007669"/>
    <property type="project" value="UniProtKB-KW"/>
</dbReference>